<dbReference type="Proteomes" id="UP000202440">
    <property type="component" value="Chromosome"/>
</dbReference>
<name>A0A222FJ02_9GAMM</name>
<reference evidence="3 4" key="1">
    <citation type="submission" date="2017-07" db="EMBL/GenBank/DDBJ databases">
        <title>Annotated genome sequence of Bacterioplanes sanyensis isolated from Red Sea.</title>
        <authorList>
            <person name="Rehman Z.U."/>
        </authorList>
    </citation>
    <scope>NUCLEOTIDE SEQUENCE [LARGE SCALE GENOMIC DNA]</scope>
    <source>
        <strain evidence="3 4">NV9</strain>
    </source>
</reference>
<protein>
    <submittedName>
        <fullName evidence="3">Uncharacterized protein</fullName>
    </submittedName>
</protein>
<gene>
    <name evidence="3" type="ORF">CHH28_07215</name>
</gene>
<evidence type="ECO:0000256" key="1">
    <source>
        <dbReference type="SAM" id="Coils"/>
    </source>
</evidence>
<proteinExistence type="predicted"/>
<feature type="compositionally biased region" description="Low complexity" evidence="2">
    <location>
        <begin position="41"/>
        <end position="65"/>
    </location>
</feature>
<feature type="compositionally biased region" description="Polar residues" evidence="2">
    <location>
        <begin position="197"/>
        <end position="220"/>
    </location>
</feature>
<evidence type="ECO:0000313" key="4">
    <source>
        <dbReference type="Proteomes" id="UP000202440"/>
    </source>
</evidence>
<dbReference type="KEGG" id="bsan:CHH28_07215"/>
<accession>A0A222FJ02</accession>
<feature type="region of interest" description="Disordered" evidence="2">
    <location>
        <begin position="31"/>
        <end position="70"/>
    </location>
</feature>
<feature type="coiled-coil region" evidence="1">
    <location>
        <begin position="166"/>
        <end position="193"/>
    </location>
</feature>
<dbReference type="RefSeq" id="WP_094059666.1">
    <property type="nucleotide sequence ID" value="NZ_CP022530.1"/>
</dbReference>
<keyword evidence="1" id="KW-0175">Coiled coil</keyword>
<dbReference type="EMBL" id="CP022530">
    <property type="protein sequence ID" value="ASP38474.1"/>
    <property type="molecule type" value="Genomic_DNA"/>
</dbReference>
<dbReference type="OrthoDB" id="6080853at2"/>
<feature type="region of interest" description="Disordered" evidence="2">
    <location>
        <begin position="193"/>
        <end position="220"/>
    </location>
</feature>
<dbReference type="AlphaFoldDB" id="A0A222FJ02"/>
<organism evidence="3 4">
    <name type="scientific">Bacterioplanes sanyensis</name>
    <dbReference type="NCBI Taxonomy" id="1249553"/>
    <lineage>
        <taxon>Bacteria</taxon>
        <taxon>Pseudomonadati</taxon>
        <taxon>Pseudomonadota</taxon>
        <taxon>Gammaproteobacteria</taxon>
        <taxon>Oceanospirillales</taxon>
        <taxon>Oceanospirillaceae</taxon>
        <taxon>Bacterioplanes</taxon>
    </lineage>
</organism>
<evidence type="ECO:0000313" key="3">
    <source>
        <dbReference type="EMBL" id="ASP38474.1"/>
    </source>
</evidence>
<sequence>MKLALALALLLMLGWGWRSSIDVQQLPAHSAPLQPADTGHSQASASQTSISAAAPAPVQSPASAVKEADSVAPTPADNWLPNAEAVASLAHARVNGDARAPALSETVQRSAPTMDELADHDLYLAYEQRQDKQLKRAYVEAAQVKTAELQSWIAKGRQYGISDAQIAQAQRKLQGIQAMAAELQQQHPDLLNEEFRPQQTPWLQMQSADASNSVQTQTQP</sequence>
<evidence type="ECO:0000256" key="2">
    <source>
        <dbReference type="SAM" id="MobiDB-lite"/>
    </source>
</evidence>
<keyword evidence="4" id="KW-1185">Reference proteome</keyword>